<reference evidence="2 3" key="1">
    <citation type="journal article" date="2014" name="Int. J. Syst. Evol. Microbiol.">
        <title>Complete genome sequence of Corynebacterium casei LMG S-19264T (=DSM 44701T), isolated from a smear-ripened cheese.</title>
        <authorList>
            <consortium name="US DOE Joint Genome Institute (JGI-PGF)"/>
            <person name="Walter F."/>
            <person name="Albersmeier A."/>
            <person name="Kalinowski J."/>
            <person name="Ruckert C."/>
        </authorList>
    </citation>
    <scope>NUCLEOTIDE SEQUENCE [LARGE SCALE GENOMIC DNA]</scope>
    <source>
        <strain evidence="2 3">IBRC-M 10912</strain>
    </source>
</reference>
<sequence length="217" mass="25379">MASLRRLARMCRDLAKQHVDNPDVPAAPDGADGYAKWTQIALILFRVELEKSLRETEDYLNEMPAVLAVFDLNEAPHYSSLSRWEQQYRMRELRRLLRASAEQAGWSGEAAIDASGFQRDQTSYHYRDRANYSWSDLREECRSESTRPLIKHMEQTPLQKAHNARMNDDYNQRWMSETGFSQLKQDDGEKLRSRSWHGQFRELTRKCIVHNLTQAAS</sequence>
<evidence type="ECO:0000313" key="2">
    <source>
        <dbReference type="EMBL" id="MFC4246645.1"/>
    </source>
</evidence>
<dbReference type="AlphaFoldDB" id="A0ABD5NXX7"/>
<gene>
    <name evidence="2" type="ORF">ACFOZ7_06495</name>
</gene>
<dbReference type="InterPro" id="IPR002559">
    <property type="entry name" value="Transposase_11"/>
</dbReference>
<dbReference type="RefSeq" id="WP_246975516.1">
    <property type="nucleotide sequence ID" value="NZ_CP095398.1"/>
</dbReference>
<organism evidence="2 3">
    <name type="scientific">Natribaculum luteum</name>
    <dbReference type="NCBI Taxonomy" id="1586232"/>
    <lineage>
        <taxon>Archaea</taxon>
        <taxon>Methanobacteriati</taxon>
        <taxon>Methanobacteriota</taxon>
        <taxon>Stenosarchaea group</taxon>
        <taxon>Halobacteria</taxon>
        <taxon>Halobacteriales</taxon>
        <taxon>Natrialbaceae</taxon>
        <taxon>Natribaculum</taxon>
    </lineage>
</organism>
<dbReference type="Proteomes" id="UP001595821">
    <property type="component" value="Unassembled WGS sequence"/>
</dbReference>
<protein>
    <submittedName>
        <fullName evidence="2">Transposase</fullName>
    </submittedName>
</protein>
<accession>A0ABD5NXX7</accession>
<name>A0ABD5NXX7_9EURY</name>
<feature type="domain" description="Transposase IS4-like" evidence="1">
    <location>
        <begin position="122"/>
        <end position="212"/>
    </location>
</feature>
<dbReference type="EMBL" id="JBHSDJ010000014">
    <property type="protein sequence ID" value="MFC4246645.1"/>
    <property type="molecule type" value="Genomic_DNA"/>
</dbReference>
<dbReference type="Pfam" id="PF01609">
    <property type="entry name" value="DDE_Tnp_1"/>
    <property type="match status" value="1"/>
</dbReference>
<evidence type="ECO:0000313" key="3">
    <source>
        <dbReference type="Proteomes" id="UP001595821"/>
    </source>
</evidence>
<dbReference type="GeneID" id="71856401"/>
<comment type="caution">
    <text evidence="2">The sequence shown here is derived from an EMBL/GenBank/DDBJ whole genome shotgun (WGS) entry which is preliminary data.</text>
</comment>
<evidence type="ECO:0000259" key="1">
    <source>
        <dbReference type="Pfam" id="PF01609"/>
    </source>
</evidence>
<proteinExistence type="predicted"/>